<dbReference type="EMBL" id="BMGK01000007">
    <property type="protein sequence ID" value="GGD95197.1"/>
    <property type="molecule type" value="Genomic_DNA"/>
</dbReference>
<proteinExistence type="predicted"/>
<comment type="caution">
    <text evidence="1">The sequence shown here is derived from an EMBL/GenBank/DDBJ whole genome shotgun (WGS) entry which is preliminary data.</text>
</comment>
<dbReference type="AlphaFoldDB" id="A0A8J2VB95"/>
<organism evidence="1 2">
    <name type="scientific">Planktosalinus lacus</name>
    <dbReference type="NCBI Taxonomy" id="1526573"/>
    <lineage>
        <taxon>Bacteria</taxon>
        <taxon>Pseudomonadati</taxon>
        <taxon>Bacteroidota</taxon>
        <taxon>Flavobacteriia</taxon>
        <taxon>Flavobacteriales</taxon>
        <taxon>Flavobacteriaceae</taxon>
        <taxon>Planktosalinus</taxon>
    </lineage>
</organism>
<keyword evidence="2" id="KW-1185">Reference proteome</keyword>
<reference evidence="1" key="2">
    <citation type="submission" date="2020-09" db="EMBL/GenBank/DDBJ databases">
        <authorList>
            <person name="Sun Q."/>
            <person name="Zhou Y."/>
        </authorList>
    </citation>
    <scope>NUCLEOTIDE SEQUENCE</scope>
    <source>
        <strain evidence="1">CGMCC 1.12924</strain>
    </source>
</reference>
<protein>
    <recommendedName>
        <fullName evidence="3">Membrane or secreted protein</fullName>
    </recommendedName>
</protein>
<sequence>MYTLFSLLFTTVLFAQSIEGSWQLTHENGELVATKEVIAIYQDGYFAVGAKEARTNKFLYASGGEYSLRGKAYTETQDFNTNSSQRIGMTMTFKASLDDDQLELNSGGTTQTWQRRSAKTDALTGNWVITGRERDGNMNTMTPGDRRTIKILSGGRFQWVAFNSATKEFSGTGGGTYSAQNGVYTEYITFFSRDDSRVGANLQFQFEVKDGKWHHKGNSSKGDPLYEVWSPYGEAYKK</sequence>
<accession>A0A8J2VB95</accession>
<evidence type="ECO:0008006" key="3">
    <source>
        <dbReference type="Google" id="ProtNLM"/>
    </source>
</evidence>
<gene>
    <name evidence="1" type="ORF">GCM10011312_18570</name>
</gene>
<evidence type="ECO:0000313" key="1">
    <source>
        <dbReference type="EMBL" id="GGD95197.1"/>
    </source>
</evidence>
<dbReference type="Proteomes" id="UP000652231">
    <property type="component" value="Unassembled WGS sequence"/>
</dbReference>
<reference evidence="1" key="1">
    <citation type="journal article" date="2014" name="Int. J. Syst. Evol. Microbiol.">
        <title>Complete genome sequence of Corynebacterium casei LMG S-19264T (=DSM 44701T), isolated from a smear-ripened cheese.</title>
        <authorList>
            <consortium name="US DOE Joint Genome Institute (JGI-PGF)"/>
            <person name="Walter F."/>
            <person name="Albersmeier A."/>
            <person name="Kalinowski J."/>
            <person name="Ruckert C."/>
        </authorList>
    </citation>
    <scope>NUCLEOTIDE SEQUENCE</scope>
    <source>
        <strain evidence="1">CGMCC 1.12924</strain>
    </source>
</reference>
<evidence type="ECO:0000313" key="2">
    <source>
        <dbReference type="Proteomes" id="UP000652231"/>
    </source>
</evidence>
<name>A0A8J2VB95_9FLAO</name>
<dbReference type="Gene3D" id="2.40.128.490">
    <property type="entry name" value="Uncharacterised protein PF14869, DUF4488"/>
    <property type="match status" value="1"/>
</dbReference>